<reference evidence="6" key="1">
    <citation type="submission" date="2021-10" db="EMBL/GenBank/DDBJ databases">
        <title>De novo Genome Assembly of Clathrus columnatus (Basidiomycota, Fungi) Using Illumina and Nanopore Sequence Data.</title>
        <authorList>
            <person name="Ogiso-Tanaka E."/>
            <person name="Itagaki H."/>
            <person name="Hosoya T."/>
            <person name="Hosaka K."/>
        </authorList>
    </citation>
    <scope>NUCLEOTIDE SEQUENCE</scope>
    <source>
        <strain evidence="6">MO-923</strain>
    </source>
</reference>
<dbReference type="GO" id="GO:0005774">
    <property type="term" value="C:vacuolar membrane"/>
    <property type="evidence" value="ECO:0007669"/>
    <property type="project" value="UniProtKB-SubCell"/>
</dbReference>
<gene>
    <name evidence="6" type="ORF">Clacol_002583</name>
</gene>
<dbReference type="GO" id="GO:0051321">
    <property type="term" value="P:meiotic cell cycle"/>
    <property type="evidence" value="ECO:0007669"/>
    <property type="project" value="UniProtKB-UniRule"/>
</dbReference>
<feature type="chain" id="PRO_5043506720" description="Nitrogen permease regulator 3" evidence="4">
    <location>
        <begin position="22"/>
        <end position="801"/>
    </location>
</feature>
<feature type="signal peptide" evidence="4">
    <location>
        <begin position="1"/>
        <end position="21"/>
    </location>
</feature>
<comment type="caution">
    <text evidence="6">The sequence shown here is derived from an EMBL/GenBank/DDBJ whole genome shotgun (WGS) entry which is preliminary data.</text>
</comment>
<feature type="compositionally biased region" description="Low complexity" evidence="3">
    <location>
        <begin position="25"/>
        <end position="34"/>
    </location>
</feature>
<dbReference type="GO" id="GO:1904262">
    <property type="term" value="P:negative regulation of TORC1 signaling"/>
    <property type="evidence" value="ECO:0007669"/>
    <property type="project" value="TreeGrafter"/>
</dbReference>
<dbReference type="GO" id="GO:0034198">
    <property type="term" value="P:cellular response to amino acid starvation"/>
    <property type="evidence" value="ECO:0007669"/>
    <property type="project" value="TreeGrafter"/>
</dbReference>
<feature type="region of interest" description="Disordered" evidence="3">
    <location>
        <begin position="586"/>
        <end position="625"/>
    </location>
</feature>
<dbReference type="PANTHER" id="PTHR13153">
    <property type="entry name" value="CGTHBA PROTEIN -14 GENE PROTEIN"/>
    <property type="match status" value="1"/>
</dbReference>
<feature type="compositionally biased region" description="Low complexity" evidence="3">
    <location>
        <begin position="93"/>
        <end position="108"/>
    </location>
</feature>
<dbReference type="Pfam" id="PF24064">
    <property type="entry name" value="HTH_NPRL3"/>
    <property type="match status" value="1"/>
</dbReference>
<evidence type="ECO:0000259" key="5">
    <source>
        <dbReference type="Pfam" id="PF24064"/>
    </source>
</evidence>
<dbReference type="InterPro" id="IPR005365">
    <property type="entry name" value="Npr3"/>
</dbReference>
<dbReference type="Pfam" id="PF03666">
    <property type="entry name" value="NPR3"/>
    <property type="match status" value="2"/>
</dbReference>
<dbReference type="Proteomes" id="UP001050691">
    <property type="component" value="Unassembled WGS sequence"/>
</dbReference>
<feature type="region of interest" description="Disordered" evidence="3">
    <location>
        <begin position="92"/>
        <end position="121"/>
    </location>
</feature>
<dbReference type="EMBL" id="BPWL01000003">
    <property type="protein sequence ID" value="GJJ08369.1"/>
    <property type="molecule type" value="Genomic_DNA"/>
</dbReference>
<dbReference type="GO" id="GO:0038202">
    <property type="term" value="P:TORC1 signaling"/>
    <property type="evidence" value="ECO:0007669"/>
    <property type="project" value="TreeGrafter"/>
</dbReference>
<keyword evidence="2 4" id="KW-0732">Signal</keyword>
<evidence type="ECO:0000313" key="6">
    <source>
        <dbReference type="EMBL" id="GJJ08369.1"/>
    </source>
</evidence>
<feature type="domain" description="GATOR1 complex protein NPRL3 C-terminal HTH" evidence="5">
    <location>
        <begin position="735"/>
        <end position="796"/>
    </location>
</feature>
<protein>
    <recommendedName>
        <fullName evidence="2">Nitrogen permease regulator 3</fullName>
    </recommendedName>
    <alternativeName>
        <fullName evidence="2">Required for meiotic nuclear division protein 11</fullName>
    </alternativeName>
</protein>
<evidence type="ECO:0000313" key="7">
    <source>
        <dbReference type="Proteomes" id="UP001050691"/>
    </source>
</evidence>
<feature type="region of interest" description="Disordered" evidence="3">
    <location>
        <begin position="656"/>
        <end position="718"/>
    </location>
</feature>
<proteinExistence type="inferred from homology"/>
<evidence type="ECO:0000256" key="4">
    <source>
        <dbReference type="SAM" id="SignalP"/>
    </source>
</evidence>
<comment type="subcellular location">
    <subcellularLocation>
        <location evidence="2">Vacuole membrane</location>
        <topology evidence="2">Peripheral membrane protein</topology>
    </subcellularLocation>
</comment>
<comment type="similarity">
    <text evidence="1 2">Belongs to the NPR3 family.</text>
</comment>
<comment type="function">
    <text evidence="2">Mediates inactivation of the TORC1 complex in response to amino acid starvation. Required for meiotic nuclear division.</text>
</comment>
<dbReference type="InterPro" id="IPR056603">
    <property type="entry name" value="HTH_NPRL3"/>
</dbReference>
<keyword evidence="7" id="KW-1185">Reference proteome</keyword>
<dbReference type="PANTHER" id="PTHR13153:SF5">
    <property type="entry name" value="GATOR COMPLEX PROTEIN NPRL3"/>
    <property type="match status" value="1"/>
</dbReference>
<feature type="region of interest" description="Disordered" evidence="3">
    <location>
        <begin position="22"/>
        <end position="44"/>
    </location>
</feature>
<dbReference type="AlphaFoldDB" id="A0AAV5A177"/>
<name>A0AAV5A177_9AGAM</name>
<accession>A0AAV5A177</accession>
<evidence type="ECO:0000256" key="2">
    <source>
        <dbReference type="RuleBase" id="RU368069"/>
    </source>
</evidence>
<evidence type="ECO:0000256" key="1">
    <source>
        <dbReference type="ARBA" id="ARBA00010546"/>
    </source>
</evidence>
<sequence length="801" mass="92087">MAQTLLAILLATSSAKDQTIAFRWPSSPHSSPRLARPRPPSQLNLTHVDAPYRAATLLDANLKEQENFSASTSGDDFEFEWQRPSMTRRFRSHSFASSRRSSSGGRRSPVTQRSEHASFSYPDNTSEYDSVLGYNIDLLAHFLCPTKNNCHQKFELIVDDLVFIGHPVCVDESGKWSFRKEGHGFPQYSHSNKDDPIGATEVDISEESVLRLFHIVFILDLPDPSSSACGNINKYFDTIYQTVVFSLTAVLFNEQVLHNYVEQQWDILVKVREDCISNGDSYDSYVEQCLRQSSLAQGLQRTYTSIYSNSLAPLTFNNITVDLQLPPFLDILLRTDQSTSYGLYPPENESSYMDEDEQRDRQYATWGPELSFGWKLPTLAPWKALLLLDADPSDLSLRTDPLLSLNREDLRPQEREIAEELSKFLDSASVFVSLNDMATLLDWDLEEKVYPTVRYLVQRRRAKIVDTVRLGLKSIFTLPAHIDTPISELTSQFAEAFPTLPPLPVIFSRLSGSSSPFYEAVVRSKDLIPIYRNVVIWLLKRDLLIMPQMRFRLIATPTLKRLVADKRRATRESRERRQILQNRWYDGRRRKSNTEHDRSLNRSILHSTLSEHGTEEAVEDESGDELPSLMLKQSLQSSPVRHREMVTRGSFLSTQLKKRNGRPGLTVPPLSGDHRYRRYSDMSPASRIRPGPFSLGSEELEENFEEEIESESESDPEDRDDLWIASIIFDPERATPKERRWLRGMAFGKDSVIIKQFENICKYFDGKTAVDEILYRAEISRKDFREVFRQFKDHVVPFLHP</sequence>
<dbReference type="GO" id="GO:1990130">
    <property type="term" value="C:GATOR1 complex"/>
    <property type="evidence" value="ECO:0007669"/>
    <property type="project" value="TreeGrafter"/>
</dbReference>
<organism evidence="6 7">
    <name type="scientific">Clathrus columnatus</name>
    <dbReference type="NCBI Taxonomy" id="1419009"/>
    <lineage>
        <taxon>Eukaryota</taxon>
        <taxon>Fungi</taxon>
        <taxon>Dikarya</taxon>
        <taxon>Basidiomycota</taxon>
        <taxon>Agaricomycotina</taxon>
        <taxon>Agaricomycetes</taxon>
        <taxon>Phallomycetidae</taxon>
        <taxon>Phallales</taxon>
        <taxon>Clathraceae</taxon>
        <taxon>Clathrus</taxon>
    </lineage>
</organism>
<feature type="compositionally biased region" description="Polar residues" evidence="3">
    <location>
        <begin position="601"/>
        <end position="611"/>
    </location>
</feature>
<keyword evidence="2" id="KW-0469">Meiosis</keyword>
<feature type="compositionally biased region" description="Acidic residues" evidence="3">
    <location>
        <begin position="698"/>
        <end position="718"/>
    </location>
</feature>
<dbReference type="GO" id="GO:0010508">
    <property type="term" value="P:positive regulation of autophagy"/>
    <property type="evidence" value="ECO:0007669"/>
    <property type="project" value="TreeGrafter"/>
</dbReference>
<evidence type="ECO:0000256" key="3">
    <source>
        <dbReference type="SAM" id="MobiDB-lite"/>
    </source>
</evidence>